<dbReference type="HOGENOM" id="CLU_1642565_0_0_6"/>
<reference evidence="1 2" key="1">
    <citation type="submission" date="2006-03" db="EMBL/GenBank/DDBJ databases">
        <title>Complete sequence of Shewanella denitrificans OS217.</title>
        <authorList>
            <consortium name="US DOE Joint Genome Institute"/>
            <person name="Copeland A."/>
            <person name="Lucas S."/>
            <person name="Lapidus A."/>
            <person name="Barry K."/>
            <person name="Detter J.C."/>
            <person name="Glavina del Rio T."/>
            <person name="Hammon N."/>
            <person name="Israni S."/>
            <person name="Dalin E."/>
            <person name="Tice H."/>
            <person name="Pitluck S."/>
            <person name="Brettin T."/>
            <person name="Bruce D."/>
            <person name="Han C."/>
            <person name="Tapia R."/>
            <person name="Gilna P."/>
            <person name="Kiss H."/>
            <person name="Schmutz J."/>
            <person name="Larimer F."/>
            <person name="Land M."/>
            <person name="Hauser L."/>
            <person name="Kyrpides N."/>
            <person name="Lykidis A."/>
            <person name="Richardson P."/>
        </authorList>
    </citation>
    <scope>NUCLEOTIDE SEQUENCE [LARGE SCALE GENOMIC DNA]</scope>
    <source>
        <strain evidence="2">OS217 / ATCC BAA-1090 / DSM 15013</strain>
    </source>
</reference>
<organism evidence="1 2">
    <name type="scientific">Shewanella denitrificans (strain OS217 / ATCC BAA-1090 / DSM 15013)</name>
    <dbReference type="NCBI Taxonomy" id="318161"/>
    <lineage>
        <taxon>Bacteria</taxon>
        <taxon>Pseudomonadati</taxon>
        <taxon>Pseudomonadota</taxon>
        <taxon>Gammaproteobacteria</taxon>
        <taxon>Alteromonadales</taxon>
        <taxon>Shewanellaceae</taxon>
        <taxon>Shewanella</taxon>
    </lineage>
</organism>
<dbReference type="AlphaFoldDB" id="Q12JF3"/>
<dbReference type="Proteomes" id="UP000001982">
    <property type="component" value="Chromosome"/>
</dbReference>
<dbReference type="EMBL" id="CP000302">
    <property type="protein sequence ID" value="ABE56423.1"/>
    <property type="molecule type" value="Genomic_DNA"/>
</dbReference>
<keyword evidence="2" id="KW-1185">Reference proteome</keyword>
<dbReference type="KEGG" id="sdn:Sden_3147"/>
<protein>
    <submittedName>
        <fullName evidence="1">Uncharacterized protein</fullName>
    </submittedName>
</protein>
<dbReference type="RefSeq" id="WP_011497568.1">
    <property type="nucleotide sequence ID" value="NC_007954.1"/>
</dbReference>
<dbReference type="Pfam" id="PF11747">
    <property type="entry name" value="RebB"/>
    <property type="match status" value="1"/>
</dbReference>
<dbReference type="InterPro" id="IPR021070">
    <property type="entry name" value="Killing_trait_RebB"/>
</dbReference>
<dbReference type="OrthoDB" id="5878449at2"/>
<evidence type="ECO:0000313" key="1">
    <source>
        <dbReference type="EMBL" id="ABE56423.1"/>
    </source>
</evidence>
<name>Q12JF3_SHEDO</name>
<gene>
    <name evidence="1" type="ordered locus">Sden_3147</name>
</gene>
<proteinExistence type="predicted"/>
<dbReference type="eggNOG" id="ENOG5032YA7">
    <property type="taxonomic scope" value="Bacteria"/>
</dbReference>
<sequence length="161" mass="17292">MSSVNDQVTDSVSQIQMLLTGGAPAQSMGMLDVAGTETIGMSMFNAITAQQNSQTSAGAALNASCAKMLRTQTVLHPGSKSKQALEFELQKLQLAEDKIKNELTFKTLVELRKSNKLITQTSLLEAFNTALAEMKTTIAESDKPLLDTVSKSLQGQLNKIV</sequence>
<dbReference type="STRING" id="318161.Sden_3147"/>
<evidence type="ECO:0000313" key="2">
    <source>
        <dbReference type="Proteomes" id="UP000001982"/>
    </source>
</evidence>
<accession>Q12JF3</accession>